<gene>
    <name evidence="1" type="ORF">MSAN_02407900</name>
</gene>
<sequence length="165" mass="18090">MQRFWSPKNPESLVMDEIVNMSNAHSHLKTTATASRCAEDARTFSYSTFSLVFTLLSAPVSCTIWHDTYGSTNRIALGMQDMALAILRPTNTTTHIEAIRLPRVTSSTGIRLARLASTSRGEHVEILVASAFALTRLVFCGTPRVLELASRVRARPAPYAPPLAS</sequence>
<proteinExistence type="predicted"/>
<dbReference type="Proteomes" id="UP000623467">
    <property type="component" value="Unassembled WGS sequence"/>
</dbReference>
<protein>
    <submittedName>
        <fullName evidence="1">Uncharacterized protein</fullName>
    </submittedName>
</protein>
<keyword evidence="2" id="KW-1185">Reference proteome</keyword>
<organism evidence="1 2">
    <name type="scientific">Mycena sanguinolenta</name>
    <dbReference type="NCBI Taxonomy" id="230812"/>
    <lineage>
        <taxon>Eukaryota</taxon>
        <taxon>Fungi</taxon>
        <taxon>Dikarya</taxon>
        <taxon>Basidiomycota</taxon>
        <taxon>Agaricomycotina</taxon>
        <taxon>Agaricomycetes</taxon>
        <taxon>Agaricomycetidae</taxon>
        <taxon>Agaricales</taxon>
        <taxon>Marasmiineae</taxon>
        <taxon>Mycenaceae</taxon>
        <taxon>Mycena</taxon>
    </lineage>
</organism>
<reference evidence="1" key="1">
    <citation type="submission" date="2020-05" db="EMBL/GenBank/DDBJ databases">
        <title>Mycena genomes resolve the evolution of fungal bioluminescence.</title>
        <authorList>
            <person name="Tsai I.J."/>
        </authorList>
    </citation>
    <scope>NUCLEOTIDE SEQUENCE</scope>
    <source>
        <strain evidence="1">160909Yilan</strain>
    </source>
</reference>
<name>A0A8H6X3A3_9AGAR</name>
<accession>A0A8H6X3A3</accession>
<dbReference type="AlphaFoldDB" id="A0A8H6X3A3"/>
<evidence type="ECO:0000313" key="2">
    <source>
        <dbReference type="Proteomes" id="UP000623467"/>
    </source>
</evidence>
<dbReference type="EMBL" id="JACAZH010000052">
    <property type="protein sequence ID" value="KAF7333648.1"/>
    <property type="molecule type" value="Genomic_DNA"/>
</dbReference>
<evidence type="ECO:0000313" key="1">
    <source>
        <dbReference type="EMBL" id="KAF7333648.1"/>
    </source>
</evidence>
<comment type="caution">
    <text evidence="1">The sequence shown here is derived from an EMBL/GenBank/DDBJ whole genome shotgun (WGS) entry which is preliminary data.</text>
</comment>